<comment type="similarity">
    <text evidence="5 8 10">Belongs to the PTH family.</text>
</comment>
<dbReference type="Proteomes" id="UP000256520">
    <property type="component" value="Unassembled WGS sequence"/>
</dbReference>
<dbReference type="EMBL" id="PIOD01000016">
    <property type="protein sequence ID" value="RDW16855.1"/>
    <property type="molecule type" value="Genomic_DNA"/>
</dbReference>
<feature type="binding site" evidence="8">
    <location>
        <position position="14"/>
    </location>
    <ligand>
        <name>tRNA</name>
        <dbReference type="ChEBI" id="CHEBI:17843"/>
    </ligand>
</feature>
<keyword evidence="2 8" id="KW-0820">tRNA-binding</keyword>
<dbReference type="Pfam" id="PF01195">
    <property type="entry name" value="Pept_tRNA_hydro"/>
    <property type="match status" value="1"/>
</dbReference>
<evidence type="ECO:0000256" key="5">
    <source>
        <dbReference type="ARBA" id="ARBA00038063"/>
    </source>
</evidence>
<keyword evidence="3 8" id="KW-0378">Hydrolase</keyword>
<protein>
    <recommendedName>
        <fullName evidence="7 8">Peptidyl-tRNA hydrolase</fullName>
        <shortName evidence="8">Pth</shortName>
        <ecNumber evidence="1 8">3.1.1.29</ecNumber>
    </recommendedName>
</protein>
<dbReference type="GO" id="GO:0006515">
    <property type="term" value="P:protein quality control for misfolded or incompletely synthesized proteins"/>
    <property type="evidence" value="ECO:0007669"/>
    <property type="project" value="UniProtKB-UniRule"/>
</dbReference>
<name>A0A3D8PNY0_9BACI</name>
<feature type="binding site" evidence="8">
    <location>
        <position position="64"/>
    </location>
    <ligand>
        <name>tRNA</name>
        <dbReference type="ChEBI" id="CHEBI:17843"/>
    </ligand>
</feature>
<dbReference type="PROSITE" id="PS01195">
    <property type="entry name" value="PEPT_TRNA_HYDROL_1"/>
    <property type="match status" value="1"/>
</dbReference>
<evidence type="ECO:0000256" key="6">
    <source>
        <dbReference type="ARBA" id="ARBA00048707"/>
    </source>
</evidence>
<feature type="site" description="Discriminates between blocked and unblocked aminoacyl-tRNA" evidence="8">
    <location>
        <position position="9"/>
    </location>
</feature>
<feature type="binding site" evidence="8">
    <location>
        <position position="66"/>
    </location>
    <ligand>
        <name>tRNA</name>
        <dbReference type="ChEBI" id="CHEBI:17843"/>
    </ligand>
</feature>
<keyword evidence="12" id="KW-1185">Reference proteome</keyword>
<evidence type="ECO:0000256" key="9">
    <source>
        <dbReference type="RuleBase" id="RU000673"/>
    </source>
</evidence>
<dbReference type="GO" id="GO:0072344">
    <property type="term" value="P:rescue of stalled ribosome"/>
    <property type="evidence" value="ECO:0007669"/>
    <property type="project" value="UniProtKB-UniRule"/>
</dbReference>
<comment type="subunit">
    <text evidence="8">Monomer.</text>
</comment>
<dbReference type="InterPro" id="IPR036416">
    <property type="entry name" value="Pept_tRNA_hydro_sf"/>
</dbReference>
<dbReference type="InterPro" id="IPR018171">
    <property type="entry name" value="Pept_tRNA_hydro_CS"/>
</dbReference>
<evidence type="ECO:0000256" key="4">
    <source>
        <dbReference type="ARBA" id="ARBA00022884"/>
    </source>
</evidence>
<dbReference type="GO" id="GO:0004045">
    <property type="term" value="F:peptidyl-tRNA hydrolase activity"/>
    <property type="evidence" value="ECO:0007669"/>
    <property type="project" value="UniProtKB-UniRule"/>
</dbReference>
<dbReference type="GO" id="GO:0005737">
    <property type="term" value="C:cytoplasm"/>
    <property type="evidence" value="ECO:0007669"/>
    <property type="project" value="UniProtKB-SubCell"/>
</dbReference>
<dbReference type="PANTHER" id="PTHR17224:SF1">
    <property type="entry name" value="PEPTIDYL-TRNA HYDROLASE"/>
    <property type="match status" value="1"/>
</dbReference>
<dbReference type="HAMAP" id="MF_00083">
    <property type="entry name" value="Pept_tRNA_hydro_bact"/>
    <property type="match status" value="1"/>
</dbReference>
<evidence type="ECO:0000256" key="3">
    <source>
        <dbReference type="ARBA" id="ARBA00022801"/>
    </source>
</evidence>
<feature type="active site" description="Proton acceptor" evidence="8">
    <location>
        <position position="19"/>
    </location>
</feature>
<dbReference type="NCBIfam" id="TIGR00447">
    <property type="entry name" value="pth"/>
    <property type="match status" value="1"/>
</dbReference>
<dbReference type="AlphaFoldDB" id="A0A3D8PNY0"/>
<dbReference type="PANTHER" id="PTHR17224">
    <property type="entry name" value="PEPTIDYL-TRNA HYDROLASE"/>
    <property type="match status" value="1"/>
</dbReference>
<evidence type="ECO:0000256" key="2">
    <source>
        <dbReference type="ARBA" id="ARBA00022555"/>
    </source>
</evidence>
<keyword evidence="8" id="KW-0963">Cytoplasm</keyword>
<dbReference type="OrthoDB" id="9800507at2"/>
<evidence type="ECO:0000256" key="10">
    <source>
        <dbReference type="RuleBase" id="RU004320"/>
    </source>
</evidence>
<comment type="catalytic activity">
    <reaction evidence="6 8 9">
        <text>an N-acyl-L-alpha-aminoacyl-tRNA + H2O = an N-acyl-L-amino acid + a tRNA + H(+)</text>
        <dbReference type="Rhea" id="RHEA:54448"/>
        <dbReference type="Rhea" id="RHEA-COMP:10123"/>
        <dbReference type="Rhea" id="RHEA-COMP:13883"/>
        <dbReference type="ChEBI" id="CHEBI:15377"/>
        <dbReference type="ChEBI" id="CHEBI:15378"/>
        <dbReference type="ChEBI" id="CHEBI:59874"/>
        <dbReference type="ChEBI" id="CHEBI:78442"/>
        <dbReference type="ChEBI" id="CHEBI:138191"/>
        <dbReference type="EC" id="3.1.1.29"/>
    </reaction>
</comment>
<reference evidence="12" key="1">
    <citation type="submission" date="2017-11" db="EMBL/GenBank/DDBJ databases">
        <authorList>
            <person name="Zhu W."/>
        </authorList>
    </citation>
    <scope>NUCLEOTIDE SEQUENCE [LARGE SCALE GENOMIC DNA]</scope>
    <source>
        <strain evidence="12">CAU 1051</strain>
    </source>
</reference>
<dbReference type="Gene3D" id="3.40.50.1470">
    <property type="entry name" value="Peptidyl-tRNA hydrolase"/>
    <property type="match status" value="1"/>
</dbReference>
<dbReference type="FunFam" id="3.40.50.1470:FF:000001">
    <property type="entry name" value="Peptidyl-tRNA hydrolase"/>
    <property type="match status" value="1"/>
</dbReference>
<comment type="caution">
    <text evidence="11">The sequence shown here is derived from an EMBL/GenBank/DDBJ whole genome shotgun (WGS) entry which is preliminary data.</text>
</comment>
<dbReference type="RefSeq" id="WP_115750607.1">
    <property type="nucleotide sequence ID" value="NZ_PIOD01000016.1"/>
</dbReference>
<comment type="subcellular location">
    <subcellularLocation>
        <location evidence="8">Cytoplasm</location>
    </subcellularLocation>
</comment>
<keyword evidence="4 8" id="KW-0694">RNA-binding</keyword>
<evidence type="ECO:0000256" key="1">
    <source>
        <dbReference type="ARBA" id="ARBA00013260"/>
    </source>
</evidence>
<accession>A0A3D8PNY0</accession>
<sequence length="186" mass="21057">MKCIVGLGNPGRKYEDTRHNVGFMVIDELLKRHNWSLDKKKFNGQYAMEHHQGDKIILLKPQTYMNLSGESIRPLMDFYNLDLEDILIIYDDLDLPTGKIRLRQKGGHGGHNGVRSSIDHLGTKEFKRIRIGIGRPLSPIPVVDYVLGSFSKDEQGDVSASIKLAADACEAWLNTPFIDVMSEYNN</sequence>
<comment type="function">
    <text evidence="8">Hydrolyzes ribosome-free peptidyl-tRNAs (with 1 or more amino acids incorporated), which drop off the ribosome during protein synthesis, or as a result of ribosome stalling.</text>
</comment>
<dbReference type="EC" id="3.1.1.29" evidence="1 8"/>
<comment type="function">
    <text evidence="8">Catalyzes the release of premature peptidyl moieties from peptidyl-tRNA molecules trapped in stalled 50S ribosomal subunits, and thus maintains levels of free tRNAs and 50S ribosomes.</text>
</comment>
<dbReference type="CDD" id="cd00462">
    <property type="entry name" value="PTH"/>
    <property type="match status" value="1"/>
</dbReference>
<proteinExistence type="inferred from homology"/>
<evidence type="ECO:0000313" key="12">
    <source>
        <dbReference type="Proteomes" id="UP000256520"/>
    </source>
</evidence>
<gene>
    <name evidence="8" type="primary">pth</name>
    <name evidence="11" type="ORF">CWR45_14655</name>
</gene>
<evidence type="ECO:0000256" key="8">
    <source>
        <dbReference type="HAMAP-Rule" id="MF_00083"/>
    </source>
</evidence>
<evidence type="ECO:0000313" key="11">
    <source>
        <dbReference type="EMBL" id="RDW16855.1"/>
    </source>
</evidence>
<dbReference type="InterPro" id="IPR001328">
    <property type="entry name" value="Pept_tRNA_hydro"/>
</dbReference>
<feature type="binding site" evidence="8">
    <location>
        <position position="112"/>
    </location>
    <ligand>
        <name>tRNA</name>
        <dbReference type="ChEBI" id="CHEBI:17843"/>
    </ligand>
</feature>
<evidence type="ECO:0000256" key="7">
    <source>
        <dbReference type="ARBA" id="ARBA00050038"/>
    </source>
</evidence>
<dbReference type="GO" id="GO:0000049">
    <property type="term" value="F:tRNA binding"/>
    <property type="evidence" value="ECO:0007669"/>
    <property type="project" value="UniProtKB-UniRule"/>
</dbReference>
<feature type="site" description="Stabilizes the basic form of H active site to accept a proton" evidence="8">
    <location>
        <position position="91"/>
    </location>
</feature>
<organism evidence="11 12">
    <name type="scientific">Oceanobacillus chungangensis</name>
    <dbReference type="NCBI Taxonomy" id="1229152"/>
    <lineage>
        <taxon>Bacteria</taxon>
        <taxon>Bacillati</taxon>
        <taxon>Bacillota</taxon>
        <taxon>Bacilli</taxon>
        <taxon>Bacillales</taxon>
        <taxon>Bacillaceae</taxon>
        <taxon>Oceanobacillus</taxon>
    </lineage>
</organism>
<dbReference type="SUPFAM" id="SSF53178">
    <property type="entry name" value="Peptidyl-tRNA hydrolase-like"/>
    <property type="match status" value="1"/>
</dbReference>